<evidence type="ECO:0000313" key="9">
    <source>
        <dbReference type="EMBL" id="KAB0794974.1"/>
    </source>
</evidence>
<keyword evidence="10" id="KW-1185">Reference proteome</keyword>
<reference evidence="9 10" key="1">
    <citation type="journal article" date="2018" name="Elife">
        <title>Firefly genomes illuminate parallel origins of bioluminescence in beetles.</title>
        <authorList>
            <person name="Fallon T.R."/>
            <person name="Lower S.E."/>
            <person name="Chang C.H."/>
            <person name="Bessho-Uehara M."/>
            <person name="Martin G.J."/>
            <person name="Bewick A.J."/>
            <person name="Behringer M."/>
            <person name="Debat H.J."/>
            <person name="Wong I."/>
            <person name="Day J.C."/>
            <person name="Suvorov A."/>
            <person name="Silva C.J."/>
            <person name="Stanger-Hall K.F."/>
            <person name="Hall D.W."/>
            <person name="Schmitz R.J."/>
            <person name="Nelson D.R."/>
            <person name="Lewis S.M."/>
            <person name="Shigenobu S."/>
            <person name="Bybee S.M."/>
            <person name="Larracuente A.M."/>
            <person name="Oba Y."/>
            <person name="Weng J.K."/>
        </authorList>
    </citation>
    <scope>NUCLEOTIDE SEQUENCE [LARGE SCALE GENOMIC DNA]</scope>
    <source>
        <strain evidence="9">1611_PpyrPB1</strain>
        <tissue evidence="9">Whole body</tissue>
    </source>
</reference>
<dbReference type="EMBL" id="VVIM01000008">
    <property type="protein sequence ID" value="KAB0794974.1"/>
    <property type="molecule type" value="Genomic_DNA"/>
</dbReference>
<dbReference type="Pfam" id="PF15884">
    <property type="entry name" value="QIL1"/>
    <property type="match status" value="1"/>
</dbReference>
<evidence type="ECO:0000256" key="2">
    <source>
        <dbReference type="ARBA" id="ARBA00006771"/>
    </source>
</evidence>
<evidence type="ECO:0000256" key="6">
    <source>
        <dbReference type="ARBA" id="ARBA00023128"/>
    </source>
</evidence>
<comment type="subunit">
    <text evidence="8">Component of the mitochondrial contact site and cristae organizing system (MICOS) complex.</text>
</comment>
<dbReference type="InterPro" id="IPR026769">
    <property type="entry name" value="Mic13"/>
</dbReference>
<keyword evidence="4 8" id="KW-0999">Mitochondrion inner membrane</keyword>
<proteinExistence type="inferred from homology"/>
<dbReference type="GO" id="GO:0042407">
    <property type="term" value="P:cristae formation"/>
    <property type="evidence" value="ECO:0007669"/>
    <property type="project" value="TreeGrafter"/>
</dbReference>
<dbReference type="PANTHER" id="PTHR31816">
    <property type="entry name" value="MICOS COMPLEX SUBUNIT MIC13"/>
    <property type="match status" value="1"/>
</dbReference>
<comment type="caution">
    <text evidence="9">The sequence shown here is derived from an EMBL/GenBank/DDBJ whole genome shotgun (WGS) entry which is preliminary data.</text>
</comment>
<dbReference type="GO" id="GO:0061617">
    <property type="term" value="C:MICOS complex"/>
    <property type="evidence" value="ECO:0007669"/>
    <property type="project" value="UniProtKB-UniRule"/>
</dbReference>
<dbReference type="PANTHER" id="PTHR31816:SF3">
    <property type="entry name" value="MICOS COMPLEX SUBUNIT MIC13"/>
    <property type="match status" value="1"/>
</dbReference>
<keyword evidence="7" id="KW-0472">Membrane</keyword>
<evidence type="ECO:0000256" key="3">
    <source>
        <dbReference type="ARBA" id="ARBA00022692"/>
    </source>
</evidence>
<keyword evidence="3" id="KW-0812">Transmembrane</keyword>
<comment type="similarity">
    <text evidence="2 8">Belongs to the MICOS complex subunit Mic13 family.</text>
</comment>
<dbReference type="Proteomes" id="UP000327044">
    <property type="component" value="Unassembled WGS sequence"/>
</dbReference>
<organism evidence="9 10">
    <name type="scientific">Photinus pyralis</name>
    <name type="common">Common eastern firefly</name>
    <name type="synonym">Lampyris pyralis</name>
    <dbReference type="NCBI Taxonomy" id="7054"/>
    <lineage>
        <taxon>Eukaryota</taxon>
        <taxon>Metazoa</taxon>
        <taxon>Ecdysozoa</taxon>
        <taxon>Arthropoda</taxon>
        <taxon>Hexapoda</taxon>
        <taxon>Insecta</taxon>
        <taxon>Pterygota</taxon>
        <taxon>Neoptera</taxon>
        <taxon>Endopterygota</taxon>
        <taxon>Coleoptera</taxon>
        <taxon>Polyphaga</taxon>
        <taxon>Elateriformia</taxon>
        <taxon>Elateroidea</taxon>
        <taxon>Lampyridae</taxon>
        <taxon>Lampyrinae</taxon>
        <taxon>Photinus</taxon>
    </lineage>
</organism>
<evidence type="ECO:0000256" key="8">
    <source>
        <dbReference type="RuleBase" id="RU363009"/>
    </source>
</evidence>
<sequence length="215" mass="24427">MSFSRICNKKAINFAKSNSTKTTMLVYDRQRKASLPKENYSKPKIATVPTKKIKICTGSEVKKMCRPKPCECPPKTSSSRSFMAMCGFLMKSLIAGSVVYWTYDAGIWGDSERTEEVYTNLCHMLHGDTHKQITHISKACLAEMELRKLSPTPPPVDECSRPPIDSGKTMYKIKDAWNHAITCIFEGVTQFPGNIMRWYNEKQGKERKCIPVKTK</sequence>
<comment type="subcellular location">
    <subcellularLocation>
        <location evidence="1 8">Mitochondrion inner membrane</location>
        <topology evidence="1 8">Single-pass membrane protein</topology>
    </subcellularLocation>
</comment>
<protein>
    <recommendedName>
        <fullName evidence="8">MICOS complex subunit MIC13</fullName>
    </recommendedName>
</protein>
<dbReference type="OrthoDB" id="5948578at2759"/>
<comment type="function">
    <text evidence="8">Component of the MICOS complex, a large protein complex of the mitochondrial inner membrane that plays crucial roles in the maintenance of crista junctions, inner membrane architecture, and formation of contact sites to the outer membrane.</text>
</comment>
<dbReference type="GO" id="GO:0044284">
    <property type="term" value="C:mitochondrial crista junction"/>
    <property type="evidence" value="ECO:0007669"/>
    <property type="project" value="TreeGrafter"/>
</dbReference>
<dbReference type="AlphaFoldDB" id="A0A5N4ACD1"/>
<keyword evidence="5" id="KW-1133">Transmembrane helix</keyword>
<evidence type="ECO:0000256" key="1">
    <source>
        <dbReference type="ARBA" id="ARBA00004434"/>
    </source>
</evidence>
<gene>
    <name evidence="9" type="ORF">PPYR_11813</name>
</gene>
<evidence type="ECO:0000256" key="4">
    <source>
        <dbReference type="ARBA" id="ARBA00022792"/>
    </source>
</evidence>
<evidence type="ECO:0000256" key="5">
    <source>
        <dbReference type="ARBA" id="ARBA00022989"/>
    </source>
</evidence>
<accession>A0A5N4ACD1</accession>
<dbReference type="InParanoid" id="A0A5N4ACD1"/>
<evidence type="ECO:0000256" key="7">
    <source>
        <dbReference type="ARBA" id="ARBA00023136"/>
    </source>
</evidence>
<keyword evidence="6 8" id="KW-0496">Mitochondrion</keyword>
<name>A0A5N4ACD1_PHOPY</name>
<evidence type="ECO:0000313" key="10">
    <source>
        <dbReference type="Proteomes" id="UP000327044"/>
    </source>
</evidence>